<comment type="caution">
    <text evidence="2">The sequence shown here is derived from an EMBL/GenBank/DDBJ whole genome shotgun (WGS) entry which is preliminary data.</text>
</comment>
<dbReference type="InterPro" id="IPR037151">
    <property type="entry name" value="AlkB-like_sf"/>
</dbReference>
<dbReference type="PANTHER" id="PTHR31212">
    <property type="entry name" value="ALPHA-KETOGLUTARATE-DEPENDENT DIOXYGENASE ALKB HOMOLOG 3"/>
    <property type="match status" value="1"/>
</dbReference>
<dbReference type="OrthoDB" id="545910at2759"/>
<dbReference type="InterPro" id="IPR005123">
    <property type="entry name" value="Oxoglu/Fe-dep_dioxygenase_dom"/>
</dbReference>
<organism evidence="2 3">
    <name type="scientific">Porphyridium purpureum</name>
    <name type="common">Red alga</name>
    <name type="synonym">Porphyridium cruentum</name>
    <dbReference type="NCBI Taxonomy" id="35688"/>
    <lineage>
        <taxon>Eukaryota</taxon>
        <taxon>Rhodophyta</taxon>
        <taxon>Bangiophyceae</taxon>
        <taxon>Porphyridiales</taxon>
        <taxon>Porphyridiaceae</taxon>
        <taxon>Porphyridium</taxon>
    </lineage>
</organism>
<evidence type="ECO:0000259" key="1">
    <source>
        <dbReference type="PROSITE" id="PS51471"/>
    </source>
</evidence>
<evidence type="ECO:0000313" key="3">
    <source>
        <dbReference type="Proteomes" id="UP000324585"/>
    </source>
</evidence>
<proteinExistence type="predicted"/>
<dbReference type="Gene3D" id="2.60.120.590">
    <property type="entry name" value="Alpha-ketoglutarate-dependent dioxygenase AlkB-like"/>
    <property type="match status" value="1"/>
</dbReference>
<dbReference type="PANTHER" id="PTHR31212:SF4">
    <property type="entry name" value="ALPHA-KETOGLUTARATE-DEPENDENT DIOXYGENASE ALKB HOMOLOG 3"/>
    <property type="match status" value="1"/>
</dbReference>
<dbReference type="AlphaFoldDB" id="A0A5J4YM98"/>
<sequence>MAFVSGGAHHVRWRRNAASSMRRREIDCSTCALRARAAPGIALEAKDHDRSGGELNDAVSQLQRSNDAVQVLGVVKQYRRILRAQHVAPHLERVSRWLMQSQLGPESECDRDDTLDEQIWETMVWPTLVQAMEWQSKAGTPAAPAEKIAMHVINTLHAAALLFPGKVLPRPRTGKRVAAHRLLTGRLSQLERVCSYLDAQRSEWHEDTVLISRLWWACVCLGVQRMPHGVEAHMKSLPFELHPCLLGSDKKKMELSVQQLVKEIELKHDTINVNGKQVKELRQTAWMSTTRSFEYSGKTMPPLPFSPTVERVRETLKRELGLDFDGCLINYYEDGKVAMSYHQDPDMGTIWEHDTCVVSVGATRVFCARRVPSVALGVPETTETSTEPDRYEFCVRDTDVLHMKHDCQRLFEHCIKKMKGKSFAGPRISLVFKKAIIPAPQDQT</sequence>
<protein>
    <recommendedName>
        <fullName evidence="1">Fe2OG dioxygenase domain-containing protein</fullName>
    </recommendedName>
</protein>
<dbReference type="PROSITE" id="PS51471">
    <property type="entry name" value="FE2OG_OXY"/>
    <property type="match status" value="1"/>
</dbReference>
<dbReference type="Proteomes" id="UP000324585">
    <property type="component" value="Unassembled WGS sequence"/>
</dbReference>
<dbReference type="GO" id="GO:0051213">
    <property type="term" value="F:dioxygenase activity"/>
    <property type="evidence" value="ECO:0007669"/>
    <property type="project" value="InterPro"/>
</dbReference>
<reference evidence="3" key="1">
    <citation type="journal article" date="2019" name="Nat. Commun.">
        <title>Expansion of phycobilisome linker gene families in mesophilic red algae.</title>
        <authorList>
            <person name="Lee J."/>
            <person name="Kim D."/>
            <person name="Bhattacharya D."/>
            <person name="Yoon H.S."/>
        </authorList>
    </citation>
    <scope>NUCLEOTIDE SEQUENCE [LARGE SCALE GENOMIC DNA]</scope>
    <source>
        <strain evidence="3">CCMP 1328</strain>
    </source>
</reference>
<name>A0A5J4YM98_PORPP</name>
<dbReference type="SUPFAM" id="SSF51197">
    <property type="entry name" value="Clavaminate synthase-like"/>
    <property type="match status" value="1"/>
</dbReference>
<accession>A0A5J4YM98</accession>
<dbReference type="GO" id="GO:0006307">
    <property type="term" value="P:DNA alkylation repair"/>
    <property type="evidence" value="ECO:0007669"/>
    <property type="project" value="InterPro"/>
</dbReference>
<dbReference type="InterPro" id="IPR027450">
    <property type="entry name" value="AlkB-like"/>
</dbReference>
<evidence type="ECO:0000313" key="2">
    <source>
        <dbReference type="EMBL" id="KAA8492549.1"/>
    </source>
</evidence>
<dbReference type="EMBL" id="VRMN01000009">
    <property type="protein sequence ID" value="KAA8492549.1"/>
    <property type="molecule type" value="Genomic_DNA"/>
</dbReference>
<dbReference type="InterPro" id="IPR032854">
    <property type="entry name" value="ALKBH3"/>
</dbReference>
<gene>
    <name evidence="2" type="ORF">FVE85_8056</name>
</gene>
<keyword evidence="3" id="KW-1185">Reference proteome</keyword>
<dbReference type="Pfam" id="PF13532">
    <property type="entry name" value="2OG-FeII_Oxy_2"/>
    <property type="match status" value="1"/>
</dbReference>
<feature type="domain" description="Fe2OG dioxygenase" evidence="1">
    <location>
        <begin position="323"/>
        <end position="436"/>
    </location>
</feature>